<feature type="region of interest" description="Disordered" evidence="1">
    <location>
        <begin position="1"/>
        <end position="22"/>
    </location>
</feature>
<accession>A0A819EZR9</accession>
<dbReference type="Proteomes" id="UP000663874">
    <property type="component" value="Unassembled WGS sequence"/>
</dbReference>
<feature type="non-terminal residue" evidence="3">
    <location>
        <position position="1"/>
    </location>
</feature>
<protein>
    <recommendedName>
        <fullName evidence="2">Protein capicua homolog-like C-terminal tri-helical domain-containing protein</fullName>
    </recommendedName>
</protein>
<feature type="region of interest" description="Disordered" evidence="1">
    <location>
        <begin position="178"/>
        <end position="201"/>
    </location>
</feature>
<name>A0A819EZR9_9BILA</name>
<reference evidence="3" key="1">
    <citation type="submission" date="2021-02" db="EMBL/GenBank/DDBJ databases">
        <authorList>
            <person name="Nowell W R."/>
        </authorList>
    </citation>
    <scope>NUCLEOTIDE SEQUENCE</scope>
</reference>
<comment type="caution">
    <text evidence="3">The sequence shown here is derived from an EMBL/GenBank/DDBJ whole genome shotgun (WGS) entry which is preliminary data.</text>
</comment>
<feature type="domain" description="Protein capicua homolog-like C-terminal tri-helical" evidence="2">
    <location>
        <begin position="275"/>
        <end position="326"/>
    </location>
</feature>
<dbReference type="EMBL" id="CAJOBE010003061">
    <property type="protein sequence ID" value="CAF3859278.1"/>
    <property type="molecule type" value="Genomic_DNA"/>
</dbReference>
<evidence type="ECO:0000259" key="2">
    <source>
        <dbReference type="Pfam" id="PF25981"/>
    </source>
</evidence>
<feature type="compositionally biased region" description="Low complexity" evidence="1">
    <location>
        <begin position="64"/>
        <end position="103"/>
    </location>
</feature>
<proteinExistence type="predicted"/>
<feature type="region of interest" description="Disordered" evidence="1">
    <location>
        <begin position="64"/>
        <end position="119"/>
    </location>
</feature>
<evidence type="ECO:0000256" key="1">
    <source>
        <dbReference type="SAM" id="MobiDB-lite"/>
    </source>
</evidence>
<dbReference type="InterPro" id="IPR058606">
    <property type="entry name" value="HTH_Cic_C"/>
</dbReference>
<dbReference type="AlphaFoldDB" id="A0A819EZR9"/>
<evidence type="ECO:0000313" key="4">
    <source>
        <dbReference type="Proteomes" id="UP000663874"/>
    </source>
</evidence>
<feature type="compositionally biased region" description="Polar residues" evidence="1">
    <location>
        <begin position="182"/>
        <end position="201"/>
    </location>
</feature>
<gene>
    <name evidence="3" type="ORF">FNK824_LOCUS18378</name>
</gene>
<sequence length="340" mass="38596">STTIYSNSSIESNSNNQNLINDNNERFNLNQSFTIKPFSLDEHQQRNFIFPNSQNHFITHSIASSSSHSTGYSSGSSSSSSSSLDSNSTILSAYSSRSNSSLSERSKTSPTPLKQIQYLPTINETNIHFPTTTDDEVTQLTSLNENKYQSDILSQQSPLPSTSEQLDAIQHKPLTKRRKTSTLECVQRPTTRSQSISERVGSNNCTSINTESCPIVTRKRKASIVIEQNESEIKRTTNDYIKHLDEMKIQYMKANSNRQTNSSIYSNSQTINKNQLASRLKVIDFLKGHLYPTDSAILSFQIENQELFPKRRLLNQRIREIRQKLMSNLNQQQILREPSS</sequence>
<evidence type="ECO:0000313" key="3">
    <source>
        <dbReference type="EMBL" id="CAF3859278.1"/>
    </source>
</evidence>
<dbReference type="Pfam" id="PF25981">
    <property type="entry name" value="HTH_Cic_C"/>
    <property type="match status" value="1"/>
</dbReference>
<feature type="compositionally biased region" description="Polar residues" evidence="1">
    <location>
        <begin position="110"/>
        <end position="119"/>
    </location>
</feature>
<organism evidence="3 4">
    <name type="scientific">Rotaria sordida</name>
    <dbReference type="NCBI Taxonomy" id="392033"/>
    <lineage>
        <taxon>Eukaryota</taxon>
        <taxon>Metazoa</taxon>
        <taxon>Spiralia</taxon>
        <taxon>Gnathifera</taxon>
        <taxon>Rotifera</taxon>
        <taxon>Eurotatoria</taxon>
        <taxon>Bdelloidea</taxon>
        <taxon>Philodinida</taxon>
        <taxon>Philodinidae</taxon>
        <taxon>Rotaria</taxon>
    </lineage>
</organism>